<evidence type="ECO:0000313" key="1">
    <source>
        <dbReference type="EMBL" id="PIY69473.1"/>
    </source>
</evidence>
<organism evidence="1 2">
    <name type="scientific">Candidatus Roizmanbacteria bacterium CG_4_10_14_0_8_um_filter_39_9</name>
    <dbReference type="NCBI Taxonomy" id="1974829"/>
    <lineage>
        <taxon>Bacteria</taxon>
        <taxon>Candidatus Roizmaniibacteriota</taxon>
    </lineage>
</organism>
<name>A0A2M7QF37_9BACT</name>
<proteinExistence type="predicted"/>
<dbReference type="EMBL" id="PFLF01000012">
    <property type="protein sequence ID" value="PIY69473.1"/>
    <property type="molecule type" value="Genomic_DNA"/>
</dbReference>
<accession>A0A2M7QF37</accession>
<gene>
    <name evidence="1" type="ORF">COY90_00475</name>
</gene>
<evidence type="ECO:0000313" key="2">
    <source>
        <dbReference type="Proteomes" id="UP000230108"/>
    </source>
</evidence>
<dbReference type="Proteomes" id="UP000230108">
    <property type="component" value="Unassembled WGS sequence"/>
</dbReference>
<reference evidence="2" key="1">
    <citation type="submission" date="2017-09" db="EMBL/GenBank/DDBJ databases">
        <title>Depth-based differentiation of microbial function through sediment-hosted aquifers and enrichment of novel symbionts in the deep terrestrial subsurface.</title>
        <authorList>
            <person name="Probst A.J."/>
            <person name="Ladd B."/>
            <person name="Jarett J.K."/>
            <person name="Geller-Mcgrath D.E."/>
            <person name="Sieber C.M.K."/>
            <person name="Emerson J.B."/>
            <person name="Anantharaman K."/>
            <person name="Thomas B.C."/>
            <person name="Malmstrom R."/>
            <person name="Stieglmeier M."/>
            <person name="Klingl A."/>
            <person name="Woyke T."/>
            <person name="Ryan C.M."/>
            <person name="Banfield J.F."/>
        </authorList>
    </citation>
    <scope>NUCLEOTIDE SEQUENCE [LARGE SCALE GENOMIC DNA]</scope>
</reference>
<sequence length="575" mass="60147">VISGSRWILSAGDGVSQGYTTSVIISDVYRDVNGTITELGGTLDPSTKKVVTTVSWTTPHASSVSSTNLFTRFRSNLVNASTTKIDFEAGVVTGTAVVETTGSSIPNDGEIILGAGGHGNWCSPDLTTTTLDLPKNGVANGVWAIEGKVSAVTGENASGVSYANILVNGSVPSIASIEGTFDGYKTNSVFMDHDYAYISTDTNAKEVAIINLNQLDPFTKKYSESGYFDAPGNDAATSIYVSESVGYVISGSKLYTFDLLSKSGARPQLGSVNLISVGKKVFVQGSYAYVALLNDSTQLQIVQVTNGGRNLSVVGQASLTAEDATDLVVNSTGTRTYIATSLASSSREFFIVDTSVKTGNRPVVGSYDTNGMNPKGVAITTGNRAIIVGSGAEEYQVVNIANETAPVRCGGLQTTTGVNGISALVEADGDAYSYIITGDLYSELKIIIGGPGGQFSTSGTYVSNAFDANSSAAFNRFSATVSQPDQTEIKMQVAAADAVYGSCVGITYTFVGPDPNNPTTSYFTPVGNSISGSIPTFSTGSYINPARCFKYKIFMTTSDITNSPVFEDFTLNYSP</sequence>
<dbReference type="AlphaFoldDB" id="A0A2M7QF37"/>
<comment type="caution">
    <text evidence="1">The sequence shown here is derived from an EMBL/GenBank/DDBJ whole genome shotgun (WGS) entry which is preliminary data.</text>
</comment>
<protein>
    <submittedName>
        <fullName evidence="1">Uncharacterized protein</fullName>
    </submittedName>
</protein>
<feature type="non-terminal residue" evidence="1">
    <location>
        <position position="1"/>
    </location>
</feature>